<dbReference type="STRING" id="441960.B6QJ86"/>
<dbReference type="Proteomes" id="UP000001294">
    <property type="component" value="Unassembled WGS sequence"/>
</dbReference>
<evidence type="ECO:0000313" key="2">
    <source>
        <dbReference type="Proteomes" id="UP000001294"/>
    </source>
</evidence>
<protein>
    <submittedName>
        <fullName evidence="1">HSP70 family protein</fullName>
    </submittedName>
</protein>
<gene>
    <name evidence="1" type="ORF">PMAA_100140</name>
</gene>
<dbReference type="EMBL" id="DS995902">
    <property type="protein sequence ID" value="EEA23426.1"/>
    <property type="molecule type" value="Genomic_DNA"/>
</dbReference>
<keyword evidence="2" id="KW-1185">Reference proteome</keyword>
<dbReference type="PANTHER" id="PTHR42749">
    <property type="entry name" value="CELL SHAPE-DETERMINING PROTEIN MREB"/>
    <property type="match status" value="1"/>
</dbReference>
<dbReference type="Gene3D" id="3.30.420.40">
    <property type="match status" value="2"/>
</dbReference>
<accession>B6QJ86</accession>
<reference evidence="2" key="1">
    <citation type="journal article" date="2015" name="Genome Announc.">
        <title>Genome sequence of the AIDS-associated pathogen Penicillium marneffei (ATCC18224) and its near taxonomic relative Talaromyces stipitatus (ATCC10500).</title>
        <authorList>
            <person name="Nierman W.C."/>
            <person name="Fedorova-Abrams N.D."/>
            <person name="Andrianopoulos A."/>
        </authorList>
    </citation>
    <scope>NUCLEOTIDE SEQUENCE [LARGE SCALE GENOMIC DNA]</scope>
    <source>
        <strain evidence="2">ATCC 18224 / CBS 334.59 / QM 7333</strain>
    </source>
</reference>
<sequence>MGEIYPASSHAFIQATPDGVIADPEPVAIQRPGTRHFIVAVDFGTTFSSVSVISNYPGAMSFMSQGLTEVPTQSWYPKQGRPIRQPVDTEINAGNGDDLDESTDVVEDETIVATHSESGDHGSNRQGIEEADLMDVEHDEDDVMDEDDKIRDHIYWGWEVSKFMTDNDIYGEQSRHIARSKLLLDHSSHTKHIRNQLASTVKDLRARKLIRDETDIIADFLSRLFRHTKSEMNRQHGYRNDCSVEFVLCIPVMWTEKACRIMQNAMTRALREAEFIEHSNYDVDNLFIVTEPEAASTYALERSREITAGDCFLLLDAGGGTVDAITYRVASRSPLRLEREEFDPEGSSYLNEEFEKLLWCRLASHTELEEIEKGIAIEGKINELLLKFETQIKRGVDIYSSDLEPERLFVGGLTAKDNEKYIKPNRLIISKNDFRNIFKPCLDGVSELMFSQLRKAEKAGVEIGKVILIGGFSSSPSLHHHIKRQLEQYSQQIHRQIHLTSAPMPGTAVAHGAILRAANKVDGPERRIRSSYGIYCTERYEPTVWEAHAKVNPWYDPVDGKRYIKKSIDWIIDKGELLPSGKIITRQVLHTFPAEPGIEFICEEVLCVSSKHHESHYREKHAQNKGYEIAGRILVDMTFLKDDPNFHPVEPGPGGKGQLHYCVEFELVIKVYDRNLRFEARYPAGEDGAVMGARQISIAASFQPGTA</sequence>
<proteinExistence type="predicted"/>
<dbReference type="SUPFAM" id="SSF53067">
    <property type="entry name" value="Actin-like ATPase domain"/>
    <property type="match status" value="2"/>
</dbReference>
<organism evidence="1 2">
    <name type="scientific">Talaromyces marneffei (strain ATCC 18224 / CBS 334.59 / QM 7333)</name>
    <name type="common">Penicillium marneffei</name>
    <dbReference type="NCBI Taxonomy" id="441960"/>
    <lineage>
        <taxon>Eukaryota</taxon>
        <taxon>Fungi</taxon>
        <taxon>Dikarya</taxon>
        <taxon>Ascomycota</taxon>
        <taxon>Pezizomycotina</taxon>
        <taxon>Eurotiomycetes</taxon>
        <taxon>Eurotiomycetidae</taxon>
        <taxon>Eurotiales</taxon>
        <taxon>Trichocomaceae</taxon>
        <taxon>Talaromyces</taxon>
        <taxon>Talaromyces sect. Talaromyces</taxon>
    </lineage>
</organism>
<dbReference type="OrthoDB" id="2963168at2759"/>
<dbReference type="Gene3D" id="3.90.640.10">
    <property type="entry name" value="Actin, Chain A, domain 4"/>
    <property type="match status" value="1"/>
</dbReference>
<evidence type="ECO:0000313" key="1">
    <source>
        <dbReference type="EMBL" id="EEA23426.1"/>
    </source>
</evidence>
<dbReference type="InterPro" id="IPR043129">
    <property type="entry name" value="ATPase_NBD"/>
</dbReference>
<dbReference type="CDD" id="cd10170">
    <property type="entry name" value="ASKHA_NBD_HSP70"/>
    <property type="match status" value="1"/>
</dbReference>
<name>B6QJ86_TALMQ</name>
<dbReference type="PhylomeDB" id="B6QJ86"/>
<dbReference type="AlphaFoldDB" id="B6QJ86"/>
<dbReference type="PANTHER" id="PTHR42749:SF8">
    <property type="entry name" value="HSP70 FAMILY PROTEIN (AFU_ORTHOLOGUE AFUA_3G13740)"/>
    <property type="match status" value="1"/>
</dbReference>
<dbReference type="HOGENOM" id="CLU_009958_2_1_1"/>
<dbReference type="VEuPathDB" id="FungiDB:PMAA_100140"/>